<comment type="caution">
    <text evidence="5">The sequence shown here is derived from an EMBL/GenBank/DDBJ whole genome shotgun (WGS) entry which is preliminary data.</text>
</comment>
<name>A0ABQ7YFW1_BRANA</name>
<sequence>MVGVSVLQTSKIANMSLGCDLSVLEELTSNAKKIQDDVLTKILKANANTEYLSLFLEGSSDKELFKKNVPVVSYEDVKPYIDRVANGEPSDIISGEPITTFNRSSGTSSGNQKIYPANNIYFENMRSGYALSSVVMSKHVDGYKQGKMMIFRFTHKISPTPCGLPIAPALTSFTKSKYYSSMAKNSTSPYEVALCPDPKQSMYCQLLCGLVQRDEVVSVGTTFPSVLVQIVHFLENYWKELSSNIRSGHVSDWITDLSCRDSVSIILGEPNAELADLIEKECGQESWQGIITRLWPKTKCIETIVTGTMSQHIPALDYYSNKLPLVSKVYASSEAFYGLNLNPLSKPQHVSYTFLPNMSYFEFIHVDADGEATCEIVDLVDVKLGDYYEPLVTNYSGLHRCKVGDILQVTGFYNNTPQFRFVRRKNTVLCVDVEPTTEEDISKALARATVVLESSDLILTGFTCYGDISTVPGHYVFYVELKAKVNNGTTVLQLDNKVLVEYCCVMEESLSGIYRRLRGDEGSIGALEIRVVQKGTFDSLMEFFVSRGSSISQYKTPICIKSTEALQVLEDKVLARQGCDLSVLEELTSNAKQIQDDVLNKILKANANTEYLSRFLEGSSDKELFKKNVPVVSYEDVKPYIDRVANGEPSDIISGEPITTFNRSSGTSSGNQKIYPANNIYFENQLFGYALSSAVMSKHVDGYKQGKAMVFSFTHRISTTLCGLPVAPALTSFIKSKQYSSMAKKCTSPYEIVLCPDPKQSKYCQLLCGLVQRNEVVRVGATFPSVLVRVINFLEKYWKELASNIRSGTVSDWITDLSCRDSVSTILGEPNAELADLIEHECGGQKSWQGIITRLWPKTKYIETIVTGTMSQHIPALDYYSNKLPLVSKVYASSEAFFGMNVNPLSKPQHVSYTFLPNMSYFEFVEVDDDGGTTGEIVDLVNVKLGSYYELLVTNFSGLHRCRVGDVLQVTGFYNNTPQFRFVRRKNTVLCVDVEPTTEEDISKALARATVVLESSDLILTGFTCFGDISTVPGHYVFYVELKATVNSGTTVLQLDNKVLVDYCCVVEESMSSLYRRLRVKDGPIGPLELRVVQQGTFDSLMEFFVARGSSISQYKTPMCINSAEALKVLEDKVLARHVDGYKQGKVMFHSPDIHNSLWFACCSRANELHKGTIIVRPKAPLDYYSNKLPLVSKVYASSEAFFGINVNPLSKPQHVSYTFLPNMSYFEFIEVDDDGGTTGEIVDLVNVKLGSYYEPLVTNFSGCDLSVLEELTSNAKQIQDDVLNKILKANANTEYLSRFLEGSSDKELFKKNVPVVSYEDVKPYIDRVANGEPSDILSGEPITAFTLSSGTSSGNPKIFPATDNFENIKSAGALNSLIMSKHVAGYNQGKVMIFRFTHPISTTPCGLPLASVVTILMKSKHFLSMEKRSTIPKEIIRCPDKKQSMYCQLLFGLVQRDEVVSVGASFPSVLVQLINFLEKYWKELARNIRSGHLSEWITDLSCRDSVSIILGEPNPELADLIKKECTGQESWQGIITRLWPKTKCIETIVTGTLAQYIPVLEFYSNKLPLVSKNYASSETFFGINLNPLSKPEHVSYTFLPNMAYFEFIDVGVDGGTEGEIVDLVDVKLGHYYEPLVTNYYGLHRCRVGDVLQVTGFYNKAPQFRFVRRKNTVLSIYVESTTEEDLLKALARAAVVLESSDLIMTGFTCYADISTVPGHYVFYLELKAKVNSGTNVLLLDNKVLVEYCCVMEESLSSSYRTLRRQDGLIGALEVRIVQKGTFDSLMEFFVSRGASITQYKTPICINSVEALKVLEDKVLARFFSDKSPPI</sequence>
<dbReference type="EMBL" id="JAGKQM010000018">
    <property type="protein sequence ID" value="KAH0866472.1"/>
    <property type="molecule type" value="Genomic_DNA"/>
</dbReference>
<protein>
    <submittedName>
        <fullName evidence="5">Uncharacterized protein</fullName>
    </submittedName>
</protein>
<dbReference type="PANTHER" id="PTHR31901:SF73">
    <property type="entry name" value="BNACNNG49810D PROTEIN"/>
    <property type="match status" value="1"/>
</dbReference>
<keyword evidence="6" id="KW-1185">Reference proteome</keyword>
<feature type="domain" description="GH3 C-terminal" evidence="4">
    <location>
        <begin position="1684"/>
        <end position="1807"/>
    </location>
</feature>
<evidence type="ECO:0000256" key="2">
    <source>
        <dbReference type="ARBA" id="ARBA00022598"/>
    </source>
</evidence>
<proteinExistence type="inferred from homology"/>
<dbReference type="PANTHER" id="PTHR31901">
    <property type="entry name" value="GH3 DOMAIN-CONTAINING PROTEIN"/>
    <property type="match status" value="1"/>
</dbReference>
<evidence type="ECO:0000313" key="6">
    <source>
        <dbReference type="Proteomes" id="UP000824890"/>
    </source>
</evidence>
<gene>
    <name evidence="5" type="ORF">HID58_083683</name>
</gene>
<dbReference type="InterPro" id="IPR055377">
    <property type="entry name" value="GH3_M"/>
</dbReference>
<dbReference type="Pfam" id="PF03321">
    <property type="entry name" value="GH3"/>
    <property type="match status" value="3"/>
</dbReference>
<evidence type="ECO:0000259" key="4">
    <source>
        <dbReference type="Pfam" id="PF23572"/>
    </source>
</evidence>
<keyword evidence="2" id="KW-0436">Ligase</keyword>
<feature type="domain" description="GH3 middle" evidence="3">
    <location>
        <begin position="913"/>
        <end position="985"/>
    </location>
</feature>
<feature type="domain" description="GH3 middle" evidence="3">
    <location>
        <begin position="352"/>
        <end position="424"/>
    </location>
</feature>
<dbReference type="InterPro" id="IPR004993">
    <property type="entry name" value="GH3"/>
</dbReference>
<evidence type="ECO:0000313" key="5">
    <source>
        <dbReference type="EMBL" id="KAH0866472.1"/>
    </source>
</evidence>
<dbReference type="Pfam" id="PF23572">
    <property type="entry name" value="GH3_C"/>
    <property type="match status" value="3"/>
</dbReference>
<organism evidence="5 6">
    <name type="scientific">Brassica napus</name>
    <name type="common">Rape</name>
    <dbReference type="NCBI Taxonomy" id="3708"/>
    <lineage>
        <taxon>Eukaryota</taxon>
        <taxon>Viridiplantae</taxon>
        <taxon>Streptophyta</taxon>
        <taxon>Embryophyta</taxon>
        <taxon>Tracheophyta</taxon>
        <taxon>Spermatophyta</taxon>
        <taxon>Magnoliopsida</taxon>
        <taxon>eudicotyledons</taxon>
        <taxon>Gunneridae</taxon>
        <taxon>Pentapetalae</taxon>
        <taxon>rosids</taxon>
        <taxon>malvids</taxon>
        <taxon>Brassicales</taxon>
        <taxon>Brassicaceae</taxon>
        <taxon>Brassiceae</taxon>
        <taxon>Brassica</taxon>
    </lineage>
</organism>
<comment type="similarity">
    <text evidence="1">Belongs to the IAA-amido conjugating enzyme family.</text>
</comment>
<feature type="domain" description="GH3 middle" evidence="3">
    <location>
        <begin position="1597"/>
        <end position="1669"/>
    </location>
</feature>
<accession>A0ABQ7YFW1</accession>
<evidence type="ECO:0000259" key="3">
    <source>
        <dbReference type="Pfam" id="PF23571"/>
    </source>
</evidence>
<dbReference type="InterPro" id="IPR055378">
    <property type="entry name" value="GH3_C"/>
</dbReference>
<feature type="domain" description="GH3 C-terminal" evidence="4">
    <location>
        <begin position="439"/>
        <end position="563"/>
    </location>
</feature>
<evidence type="ECO:0000256" key="1">
    <source>
        <dbReference type="ARBA" id="ARBA00008068"/>
    </source>
</evidence>
<dbReference type="Proteomes" id="UP000824890">
    <property type="component" value="Unassembled WGS sequence"/>
</dbReference>
<feature type="domain" description="GH3 C-terminal" evidence="4">
    <location>
        <begin position="1000"/>
        <end position="1124"/>
    </location>
</feature>
<feature type="domain" description="GH3 middle" evidence="3">
    <location>
        <begin position="1218"/>
        <end position="1263"/>
    </location>
</feature>
<reference evidence="5 6" key="1">
    <citation type="submission" date="2021-05" db="EMBL/GenBank/DDBJ databases">
        <title>Genome Assembly of Synthetic Allotetraploid Brassica napus Reveals Homoeologous Exchanges between Subgenomes.</title>
        <authorList>
            <person name="Davis J.T."/>
        </authorList>
    </citation>
    <scope>NUCLEOTIDE SEQUENCE [LARGE SCALE GENOMIC DNA]</scope>
    <source>
        <strain evidence="6">cv. Da-Ae</strain>
        <tissue evidence="5">Seedling</tissue>
    </source>
</reference>
<dbReference type="Pfam" id="PF23571">
    <property type="entry name" value="GH3_M"/>
    <property type="match status" value="4"/>
</dbReference>